<feature type="transmembrane region" description="Helical" evidence="1">
    <location>
        <begin position="71"/>
        <end position="91"/>
    </location>
</feature>
<dbReference type="GO" id="GO:0016020">
    <property type="term" value="C:membrane"/>
    <property type="evidence" value="ECO:0007669"/>
    <property type="project" value="UniProtKB-SubCell"/>
</dbReference>
<evidence type="ECO:0000313" key="3">
    <source>
        <dbReference type="EMBL" id="XDK26846.1"/>
    </source>
</evidence>
<reference evidence="3" key="1">
    <citation type="submission" date="2024-07" db="EMBL/GenBank/DDBJ databases">
        <title>Genome Analysis of a Potential Novel Vibrio Species Secreting pH- and Thermo-stable Alginate Lyase and its Application in Producing Alginate Oligosaccharides.</title>
        <authorList>
            <person name="Huang H."/>
            <person name="Bao K."/>
        </authorList>
    </citation>
    <scope>NUCLEOTIDE SEQUENCE</scope>
    <source>
        <strain evidence="3">HB236076</strain>
        <plasmid evidence="3">p-HB236076</plasmid>
    </source>
</reference>
<keyword evidence="3" id="KW-0614">Plasmid</keyword>
<dbReference type="EMBL" id="CP162602">
    <property type="protein sequence ID" value="XDK26846.1"/>
    <property type="molecule type" value="Genomic_DNA"/>
</dbReference>
<evidence type="ECO:0000259" key="2">
    <source>
        <dbReference type="Pfam" id="PF14378"/>
    </source>
</evidence>
<keyword evidence="1" id="KW-1133">Transmembrane helix</keyword>
<dbReference type="KEGG" id="vih:AB0763_13760"/>
<feature type="domain" description="Inositolphosphotransferase Aur1/Ipt1" evidence="2">
    <location>
        <begin position="9"/>
        <end position="215"/>
    </location>
</feature>
<feature type="transmembrane region" description="Helical" evidence="1">
    <location>
        <begin position="177"/>
        <end position="197"/>
    </location>
</feature>
<keyword evidence="1" id="KW-0472">Membrane</keyword>
<feature type="transmembrane region" description="Helical" evidence="1">
    <location>
        <begin position="203"/>
        <end position="221"/>
    </location>
</feature>
<feature type="transmembrane region" description="Helical" evidence="1">
    <location>
        <begin position="148"/>
        <end position="170"/>
    </location>
</feature>
<dbReference type="Pfam" id="PF14378">
    <property type="entry name" value="PAP2_3"/>
    <property type="match status" value="1"/>
</dbReference>
<proteinExistence type="predicted"/>
<dbReference type="Gene3D" id="1.20.144.10">
    <property type="entry name" value="Phosphatidic acid phosphatase type 2/haloperoxidase"/>
    <property type="match status" value="1"/>
</dbReference>
<dbReference type="RefSeq" id="WP_368644153.1">
    <property type="nucleotide sequence ID" value="NZ_CP162602.1"/>
</dbReference>
<dbReference type="SUPFAM" id="SSF48317">
    <property type="entry name" value="Acid phosphatase/Vanadium-dependent haloperoxidase"/>
    <property type="match status" value="1"/>
</dbReference>
<sequence length="238" mass="27351">MPFYLDLPLHHIDQWLFAGSEPWRITHWLFSSPFATMVINVIYNLWFFYVLFFVAYLILSKESNWKKQVFLVFFLTWFINGNVFATLMSSVGPCFYDYLHPQNPAYQGLMALLQEQNQYLIDNGWLELWSLNTQNMLWDVYNNSESGFGAGISAMPSMHNSMAILIALAVSQRHKGLGYCAWAFAAIIYIGSIHLGWHYATDGMVALVLTLIIWTMVDKCLTRKAPQTLPPASEQSPL</sequence>
<protein>
    <submittedName>
        <fullName evidence="3">Phosphatase PAP2 family protein</fullName>
    </submittedName>
</protein>
<dbReference type="InterPro" id="IPR026841">
    <property type="entry name" value="Aur1/Ipt1"/>
</dbReference>
<gene>
    <name evidence="3" type="ORF">AB0763_13760</name>
</gene>
<dbReference type="InterPro" id="IPR036938">
    <property type="entry name" value="PAP2/HPO_sf"/>
</dbReference>
<accession>A0AB39HF54</accession>
<geneLocation type="plasmid" evidence="3">
    <name>p-HB236076</name>
</geneLocation>
<name>A0AB39HF54_9VIBR</name>
<evidence type="ECO:0000256" key="1">
    <source>
        <dbReference type="SAM" id="Phobius"/>
    </source>
</evidence>
<dbReference type="AlphaFoldDB" id="A0AB39HF54"/>
<feature type="transmembrane region" description="Helical" evidence="1">
    <location>
        <begin position="37"/>
        <end position="59"/>
    </location>
</feature>
<keyword evidence="1" id="KW-0812">Transmembrane</keyword>
<organism evidence="3">
    <name type="scientific">Vibrio sp. HB236076</name>
    <dbReference type="NCBI Taxonomy" id="3232307"/>
    <lineage>
        <taxon>Bacteria</taxon>
        <taxon>Pseudomonadati</taxon>
        <taxon>Pseudomonadota</taxon>
        <taxon>Gammaproteobacteria</taxon>
        <taxon>Vibrionales</taxon>
        <taxon>Vibrionaceae</taxon>
        <taxon>Vibrio</taxon>
    </lineage>
</organism>